<dbReference type="InterPro" id="IPR003265">
    <property type="entry name" value="HhH-GPD_domain"/>
</dbReference>
<dbReference type="Proteomes" id="UP001237642">
    <property type="component" value="Unassembled WGS sequence"/>
</dbReference>
<dbReference type="InterPro" id="IPR045138">
    <property type="entry name" value="MeCP2/MBD4"/>
</dbReference>
<dbReference type="GO" id="GO:0005634">
    <property type="term" value="C:nucleus"/>
    <property type="evidence" value="ECO:0007669"/>
    <property type="project" value="UniProtKB-SubCell"/>
</dbReference>
<dbReference type="InterPro" id="IPR011257">
    <property type="entry name" value="DNA_glycosylase"/>
</dbReference>
<evidence type="ECO:0000313" key="7">
    <source>
        <dbReference type="EMBL" id="KAK1372235.1"/>
    </source>
</evidence>
<evidence type="ECO:0000256" key="2">
    <source>
        <dbReference type="ARBA" id="ARBA00023242"/>
    </source>
</evidence>
<evidence type="ECO:0000313" key="6">
    <source>
        <dbReference type="EMBL" id="KAK1372232.1"/>
    </source>
</evidence>
<reference evidence="5" key="1">
    <citation type="submission" date="2023-02" db="EMBL/GenBank/DDBJ databases">
        <title>Genome of toxic invasive species Heracleum sosnowskyi carries increased number of genes despite the absence of recent whole-genome duplications.</title>
        <authorList>
            <person name="Schelkunov M."/>
            <person name="Shtratnikova V."/>
            <person name="Makarenko M."/>
            <person name="Klepikova A."/>
            <person name="Omelchenko D."/>
            <person name="Novikova G."/>
            <person name="Obukhova E."/>
            <person name="Bogdanov V."/>
            <person name="Penin A."/>
            <person name="Logacheva M."/>
        </authorList>
    </citation>
    <scope>NUCLEOTIDE SEQUENCE</scope>
    <source>
        <strain evidence="5">Hsosn_3</strain>
        <tissue evidence="5">Leaf</tissue>
    </source>
</reference>
<evidence type="ECO:0000313" key="8">
    <source>
        <dbReference type="Proteomes" id="UP001237642"/>
    </source>
</evidence>
<dbReference type="AlphaFoldDB" id="A0AAD8HTJ6"/>
<reference evidence="5" key="2">
    <citation type="submission" date="2023-05" db="EMBL/GenBank/DDBJ databases">
        <authorList>
            <person name="Schelkunov M.I."/>
        </authorList>
    </citation>
    <scope>NUCLEOTIDE SEQUENCE</scope>
    <source>
        <strain evidence="5">Hsosn_3</strain>
        <tissue evidence="5">Leaf</tissue>
    </source>
</reference>
<evidence type="ECO:0000259" key="4">
    <source>
        <dbReference type="Pfam" id="PF00730"/>
    </source>
</evidence>
<keyword evidence="2" id="KW-0539">Nucleus</keyword>
<evidence type="ECO:0000256" key="3">
    <source>
        <dbReference type="SAM" id="MobiDB-lite"/>
    </source>
</evidence>
<dbReference type="PANTHER" id="PTHR15074">
    <property type="entry name" value="METHYL-CPG-BINDING PROTEIN"/>
    <property type="match status" value="1"/>
</dbReference>
<keyword evidence="8" id="KW-1185">Reference proteome</keyword>
<evidence type="ECO:0000313" key="5">
    <source>
        <dbReference type="EMBL" id="KAK1372222.1"/>
    </source>
</evidence>
<feature type="domain" description="HhH-GPD" evidence="4">
    <location>
        <begin position="223"/>
        <end position="311"/>
    </location>
</feature>
<dbReference type="EMBL" id="JAUIZM010000007">
    <property type="protein sequence ID" value="KAK1372222.1"/>
    <property type="molecule type" value="Genomic_DNA"/>
</dbReference>
<comment type="caution">
    <text evidence="5">The sequence shown here is derived from an EMBL/GenBank/DDBJ whole genome shotgun (WGS) entry which is preliminary data.</text>
</comment>
<proteinExistence type="predicted"/>
<sequence length="326" mass="37703">MIDNKKSKAEEEMMKSNKRRRSKLEEMLNKIQKKMKIQDDEEEVCSFDDVLSKFVYDPNAPITSPYFKNKPQTVTINKHSRYLTQPCVVSHYFNKPEITKEDVNFKPMDFQHQPVSLINVDASVGDSNNKKMPPDISQFKYTGGTSRPVMCRRGVTQNNNKNNKKKPKLSAAQQLDEAYRRTCPENTWKPPVSPFKLLQEDHTHDPWRVLAICKLLNVTSGAKQVKPVLPHFFKLCPNAKDATEVATEEIEKVIKSLGLQHQRARDIQRFSEEYLKEDWAHVTKLHGVGKYAADAYAIFCTGKWDRVVPDDHMLTKYWEFLGGVKK</sequence>
<comment type="subcellular location">
    <subcellularLocation>
        <location evidence="1">Nucleus</location>
    </subcellularLocation>
</comment>
<feature type="compositionally biased region" description="Basic and acidic residues" evidence="3">
    <location>
        <begin position="1"/>
        <end position="15"/>
    </location>
</feature>
<accession>A0AAD8HTJ6</accession>
<dbReference type="GO" id="GO:0006284">
    <property type="term" value="P:base-excision repair"/>
    <property type="evidence" value="ECO:0007669"/>
    <property type="project" value="InterPro"/>
</dbReference>
<protein>
    <submittedName>
        <fullName evidence="5">Methyl-CpG-binding domain protein 4-like protein</fullName>
    </submittedName>
</protein>
<dbReference type="EMBL" id="JAUIZM010000007">
    <property type="protein sequence ID" value="KAK1372232.1"/>
    <property type="molecule type" value="Genomic_DNA"/>
</dbReference>
<dbReference type="SUPFAM" id="SSF48150">
    <property type="entry name" value="DNA-glycosylase"/>
    <property type="match status" value="1"/>
</dbReference>
<organism evidence="5 8">
    <name type="scientific">Heracleum sosnowskyi</name>
    <dbReference type="NCBI Taxonomy" id="360622"/>
    <lineage>
        <taxon>Eukaryota</taxon>
        <taxon>Viridiplantae</taxon>
        <taxon>Streptophyta</taxon>
        <taxon>Embryophyta</taxon>
        <taxon>Tracheophyta</taxon>
        <taxon>Spermatophyta</taxon>
        <taxon>Magnoliopsida</taxon>
        <taxon>eudicotyledons</taxon>
        <taxon>Gunneridae</taxon>
        <taxon>Pentapetalae</taxon>
        <taxon>asterids</taxon>
        <taxon>campanulids</taxon>
        <taxon>Apiales</taxon>
        <taxon>Apiaceae</taxon>
        <taxon>Apioideae</taxon>
        <taxon>apioid superclade</taxon>
        <taxon>Tordylieae</taxon>
        <taxon>Tordyliinae</taxon>
        <taxon>Heracleum</taxon>
    </lineage>
</organism>
<dbReference type="Pfam" id="PF00730">
    <property type="entry name" value="HhH-GPD"/>
    <property type="match status" value="1"/>
</dbReference>
<evidence type="ECO:0000256" key="1">
    <source>
        <dbReference type="ARBA" id="ARBA00004123"/>
    </source>
</evidence>
<gene>
    <name evidence="5" type="ORF">POM88_028415</name>
    <name evidence="6" type="ORF">POM88_028425</name>
    <name evidence="7" type="ORF">POM88_028428</name>
</gene>
<dbReference type="GO" id="GO:0003824">
    <property type="term" value="F:catalytic activity"/>
    <property type="evidence" value="ECO:0007669"/>
    <property type="project" value="InterPro"/>
</dbReference>
<dbReference type="PANTHER" id="PTHR15074:SF0">
    <property type="entry name" value="METHYL-CPG-BINDING DOMAIN PROTEIN 4-LIKE PROTEIN"/>
    <property type="match status" value="1"/>
</dbReference>
<dbReference type="GO" id="GO:0003677">
    <property type="term" value="F:DNA binding"/>
    <property type="evidence" value="ECO:0007669"/>
    <property type="project" value="InterPro"/>
</dbReference>
<feature type="region of interest" description="Disordered" evidence="3">
    <location>
        <begin position="1"/>
        <end position="23"/>
    </location>
</feature>
<dbReference type="EMBL" id="JAUIZM010000007">
    <property type="protein sequence ID" value="KAK1372235.1"/>
    <property type="molecule type" value="Genomic_DNA"/>
</dbReference>
<name>A0AAD8HTJ6_9APIA</name>
<dbReference type="FunFam" id="1.10.340.30:FF:000007">
    <property type="entry name" value="Methyl-CpG-binding domain protein 4"/>
    <property type="match status" value="1"/>
</dbReference>
<dbReference type="Gene3D" id="1.10.340.30">
    <property type="entry name" value="Hypothetical protein, domain 2"/>
    <property type="match status" value="1"/>
</dbReference>